<evidence type="ECO:0008006" key="4">
    <source>
        <dbReference type="Google" id="ProtNLM"/>
    </source>
</evidence>
<accession>A0ABQ2CUF5</accession>
<feature type="transmembrane region" description="Helical" evidence="1">
    <location>
        <begin position="339"/>
        <end position="358"/>
    </location>
</feature>
<proteinExistence type="predicted"/>
<evidence type="ECO:0000313" key="3">
    <source>
        <dbReference type="Proteomes" id="UP000632222"/>
    </source>
</evidence>
<keyword evidence="1" id="KW-1133">Transmembrane helix</keyword>
<feature type="transmembrane region" description="Helical" evidence="1">
    <location>
        <begin position="197"/>
        <end position="223"/>
    </location>
</feature>
<dbReference type="EMBL" id="BMOD01000001">
    <property type="protein sequence ID" value="GGJ18380.1"/>
    <property type="molecule type" value="Genomic_DNA"/>
</dbReference>
<feature type="transmembrane region" description="Helical" evidence="1">
    <location>
        <begin position="379"/>
        <end position="399"/>
    </location>
</feature>
<evidence type="ECO:0000256" key="1">
    <source>
        <dbReference type="SAM" id="Phobius"/>
    </source>
</evidence>
<keyword evidence="1" id="KW-0472">Membrane</keyword>
<comment type="caution">
    <text evidence="2">The sequence shown here is derived from an EMBL/GenBank/DDBJ whole genome shotgun (WGS) entry which is preliminary data.</text>
</comment>
<keyword evidence="1" id="KW-0812">Transmembrane</keyword>
<feature type="transmembrane region" description="Helical" evidence="1">
    <location>
        <begin position="436"/>
        <end position="454"/>
    </location>
</feature>
<keyword evidence="3" id="KW-1185">Reference proteome</keyword>
<feature type="transmembrane region" description="Helical" evidence="1">
    <location>
        <begin position="20"/>
        <end position="45"/>
    </location>
</feature>
<feature type="transmembrane region" description="Helical" evidence="1">
    <location>
        <begin position="143"/>
        <end position="161"/>
    </location>
</feature>
<sequence>MTRAVSQIRQKTLSRAFDVWWKWFSRAIGLPTAIYVLISAGFLGFGAFDDANPLKTQIPLLQKTIFAVGLVTLWYLIKLTNVVPPFFISQRDAVRLGFSPGRPVQVLAYSMTFSAIRDMLILLLVGALWSMTTWKLLNFITPYAALNWVLLGWLLQHLGWLKYRWQEDRKASLFPVLLVFFVVGIAAAFWVPEYSLIGSLLVSSPLPCLLLGVLLIVTVWQVLSDLQEDYPRAFLQHSTILSEIRAVDTLLIFALGSMQAQAAPDLLVTKRKLQMTLRPTTHHARSLPVPAERNPLRMIAWRTLLGLYRQSIPDHLVTLVGMVLLAYAVNILVSQPDKALIVGAVPIVAMGIFLPRLVPSTTQPMWVPVPKEVRAIGQILPGTLISVVFYALMLVLSTVLQLPPATLLVTLTMAPLYLLSLEALNSWTQLGTQSTYLKFGAGLLAVLPAVALLQLGWVSLVVPGQLVLAFIFYATLLEQPPVEPLEL</sequence>
<dbReference type="Proteomes" id="UP000632222">
    <property type="component" value="Unassembled WGS sequence"/>
</dbReference>
<feature type="transmembrane region" description="Helical" evidence="1">
    <location>
        <begin position="65"/>
        <end position="87"/>
    </location>
</feature>
<name>A0ABQ2CUF5_9DEIO</name>
<organism evidence="2 3">
    <name type="scientific">Deinococcus roseus</name>
    <dbReference type="NCBI Taxonomy" id="392414"/>
    <lineage>
        <taxon>Bacteria</taxon>
        <taxon>Thermotogati</taxon>
        <taxon>Deinococcota</taxon>
        <taxon>Deinococci</taxon>
        <taxon>Deinococcales</taxon>
        <taxon>Deinococcaceae</taxon>
        <taxon>Deinococcus</taxon>
    </lineage>
</organism>
<protein>
    <recommendedName>
        <fullName evidence="4">ABC transporter permease</fullName>
    </recommendedName>
</protein>
<feature type="transmembrane region" description="Helical" evidence="1">
    <location>
        <begin position="316"/>
        <end position="333"/>
    </location>
</feature>
<feature type="transmembrane region" description="Helical" evidence="1">
    <location>
        <begin position="173"/>
        <end position="191"/>
    </location>
</feature>
<feature type="transmembrane region" description="Helical" evidence="1">
    <location>
        <begin position="405"/>
        <end position="424"/>
    </location>
</feature>
<evidence type="ECO:0000313" key="2">
    <source>
        <dbReference type="EMBL" id="GGJ18380.1"/>
    </source>
</evidence>
<feature type="transmembrane region" description="Helical" evidence="1">
    <location>
        <begin position="107"/>
        <end position="131"/>
    </location>
</feature>
<dbReference type="RefSeq" id="WP_188998103.1">
    <property type="nucleotide sequence ID" value="NZ_BMOD01000001.1"/>
</dbReference>
<reference evidence="3" key="1">
    <citation type="journal article" date="2019" name="Int. J. Syst. Evol. Microbiol.">
        <title>The Global Catalogue of Microorganisms (GCM) 10K type strain sequencing project: providing services to taxonomists for standard genome sequencing and annotation.</title>
        <authorList>
            <consortium name="The Broad Institute Genomics Platform"/>
            <consortium name="The Broad Institute Genome Sequencing Center for Infectious Disease"/>
            <person name="Wu L."/>
            <person name="Ma J."/>
        </authorList>
    </citation>
    <scope>NUCLEOTIDE SEQUENCE [LARGE SCALE GENOMIC DNA]</scope>
    <source>
        <strain evidence="3">JCM 14370</strain>
    </source>
</reference>
<gene>
    <name evidence="2" type="ORF">GCM10008938_00650</name>
</gene>